<dbReference type="InterPro" id="IPR055406">
    <property type="entry name" value="HEAT_Maestro"/>
</dbReference>
<reference evidence="2" key="1">
    <citation type="submission" date="2021-01" db="EMBL/GenBank/DDBJ databases">
        <authorList>
            <person name="Corre E."/>
            <person name="Pelletier E."/>
            <person name="Niang G."/>
            <person name="Scheremetjew M."/>
            <person name="Finn R."/>
            <person name="Kale V."/>
            <person name="Holt S."/>
            <person name="Cochrane G."/>
            <person name="Meng A."/>
            <person name="Brown T."/>
            <person name="Cohen L."/>
        </authorList>
    </citation>
    <scope>NUCLEOTIDE SEQUENCE</scope>
    <source>
        <strain evidence="2">NIES-381</strain>
    </source>
</reference>
<gene>
    <name evidence="2" type="ORF">EGYM00392_LOCUS6034</name>
</gene>
<evidence type="ECO:0000259" key="1">
    <source>
        <dbReference type="Pfam" id="PF23227"/>
    </source>
</evidence>
<protein>
    <recommendedName>
        <fullName evidence="1">Maestro/Maestro-like HEAT-repeats domain-containing protein</fullName>
    </recommendedName>
</protein>
<dbReference type="InterPro" id="IPR016024">
    <property type="entry name" value="ARM-type_fold"/>
</dbReference>
<feature type="domain" description="Maestro/Maestro-like HEAT-repeats" evidence="1">
    <location>
        <begin position="3"/>
        <end position="149"/>
    </location>
</feature>
<proteinExistence type="predicted"/>
<evidence type="ECO:0000313" key="2">
    <source>
        <dbReference type="EMBL" id="CAD8994979.1"/>
    </source>
</evidence>
<sequence>MPHILVHINDDEVLVRQASKYALHAVCKWLILRNPKTALRSLMERPSYQPDKKMQYDEFCREFGAVWVREYFSYVNDMLMALHGLFKVYETRESIKANAAILSGNIVSHLDPEGWRRCNVEQTTSGLIALMSKDESALVRSKAAKSLGLYT</sequence>
<accession>A0A7S1HY31</accession>
<name>A0A7S1HY31_9EUGL</name>
<dbReference type="SUPFAM" id="SSF48371">
    <property type="entry name" value="ARM repeat"/>
    <property type="match status" value="1"/>
</dbReference>
<dbReference type="AlphaFoldDB" id="A0A7S1HY31"/>
<organism evidence="2">
    <name type="scientific">Eutreptiella gymnastica</name>
    <dbReference type="NCBI Taxonomy" id="73025"/>
    <lineage>
        <taxon>Eukaryota</taxon>
        <taxon>Discoba</taxon>
        <taxon>Euglenozoa</taxon>
        <taxon>Euglenida</taxon>
        <taxon>Spirocuta</taxon>
        <taxon>Euglenophyceae</taxon>
        <taxon>Eutreptiales</taxon>
        <taxon>Eutreptiaceae</taxon>
        <taxon>Eutreptiella</taxon>
    </lineage>
</organism>
<dbReference type="EMBL" id="HBGA01015620">
    <property type="protein sequence ID" value="CAD8994979.1"/>
    <property type="molecule type" value="Transcribed_RNA"/>
</dbReference>
<dbReference type="Pfam" id="PF23227">
    <property type="entry name" value="HEAT_MROH2B_C"/>
    <property type="match status" value="1"/>
</dbReference>